<dbReference type="Proteomes" id="UP000058074">
    <property type="component" value="Chromosome"/>
</dbReference>
<dbReference type="OrthoDB" id="7448210at2"/>
<feature type="signal peptide" evidence="1">
    <location>
        <begin position="1"/>
        <end position="20"/>
    </location>
</feature>
<proteinExistence type="predicted"/>
<evidence type="ECO:0000313" key="3">
    <source>
        <dbReference type="Proteomes" id="UP000058074"/>
    </source>
</evidence>
<dbReference type="AlphaFoldDB" id="A0A0N9U9X3"/>
<dbReference type="EMBL" id="CP012700">
    <property type="protein sequence ID" value="ALH79911.1"/>
    <property type="molecule type" value="Genomic_DNA"/>
</dbReference>
<accession>A0A0N9U9X3</accession>
<sequence>MRLRHILKLLPLLLLIPATAADARLTGKAGAQAPSIPVPPLRESWRYRCDAERVLAGGTVSLTRLYADEGKLDGGDFMRWTPAAYDPQRPQRPLDLELSYIWDPARQPAVEPRAIEVKLRVGIETDLPEVALIRMQRPFPVEPHGIIGSTALSTQVFPYAAYDMRNGHGELPLGDLLAYAEGYDVLDWTLVRPSDRLGGDKELARGTIDIAALREAVAAIPALRTMLAAKTAEPKTRCERVLWPEHILY</sequence>
<evidence type="ECO:0000256" key="1">
    <source>
        <dbReference type="SAM" id="SignalP"/>
    </source>
</evidence>
<reference evidence="2 3" key="1">
    <citation type="journal article" date="2015" name="Genome Announc.">
        <title>Complete Genome Sequence of Polypropylene Glycol- and Polyethylene Glycol-Degrading Sphingopyxis macrogoltabida Strain EY-1.</title>
        <authorList>
            <person name="Ohtsubo Y."/>
            <person name="Nagata Y."/>
            <person name="Numata M."/>
            <person name="Tsuchikane K."/>
            <person name="Hosoyama A."/>
            <person name="Yamazoe A."/>
            <person name="Tsuda M."/>
            <person name="Fujita N."/>
            <person name="Kawai F."/>
        </authorList>
    </citation>
    <scope>NUCLEOTIDE SEQUENCE [LARGE SCALE GENOMIC DNA]</scope>
    <source>
        <strain evidence="2 3">EY-1</strain>
    </source>
</reference>
<dbReference type="KEGG" id="smag:AN936_05895"/>
<feature type="chain" id="PRO_5006038883" evidence="1">
    <location>
        <begin position="21"/>
        <end position="249"/>
    </location>
</feature>
<protein>
    <submittedName>
        <fullName evidence="2">Uncharacterized protein</fullName>
    </submittedName>
</protein>
<dbReference type="RefSeq" id="WP_054587306.1">
    <property type="nucleotide sequence ID" value="NZ_CP012700.1"/>
</dbReference>
<organism evidence="2 3">
    <name type="scientific">Sphingopyxis macrogoltabida</name>
    <name type="common">Sphingomonas macrogoltabidus</name>
    <dbReference type="NCBI Taxonomy" id="33050"/>
    <lineage>
        <taxon>Bacteria</taxon>
        <taxon>Pseudomonadati</taxon>
        <taxon>Pseudomonadota</taxon>
        <taxon>Alphaproteobacteria</taxon>
        <taxon>Sphingomonadales</taxon>
        <taxon>Sphingomonadaceae</taxon>
        <taxon>Sphingopyxis</taxon>
    </lineage>
</organism>
<gene>
    <name evidence="2" type="ORF">AN936_05895</name>
</gene>
<keyword evidence="1" id="KW-0732">Signal</keyword>
<name>A0A0N9U9X3_SPHMC</name>
<evidence type="ECO:0000313" key="2">
    <source>
        <dbReference type="EMBL" id="ALH79911.1"/>
    </source>
</evidence>
<dbReference type="PATRIC" id="fig|33050.5.peg.1230"/>